<evidence type="ECO:0000313" key="1">
    <source>
        <dbReference type="EMBL" id="GIY20985.1"/>
    </source>
</evidence>
<reference evidence="1 2" key="1">
    <citation type="submission" date="2021-06" db="EMBL/GenBank/DDBJ databases">
        <title>Caerostris extrusa draft genome.</title>
        <authorList>
            <person name="Kono N."/>
            <person name="Arakawa K."/>
        </authorList>
    </citation>
    <scope>NUCLEOTIDE SEQUENCE [LARGE SCALE GENOMIC DNA]</scope>
</reference>
<evidence type="ECO:0000313" key="2">
    <source>
        <dbReference type="Proteomes" id="UP001054945"/>
    </source>
</evidence>
<sequence length="78" mass="8965">MWSINFGRGQRLAAPTCSDFRESKIKLHKWCSNHSELSSNLEEDYTSPNPFETKTLVVSCKPIKNFLLTWNVVVVVVH</sequence>
<accession>A0AAV4RH03</accession>
<proteinExistence type="predicted"/>
<comment type="caution">
    <text evidence="1">The sequence shown here is derived from an EMBL/GenBank/DDBJ whole genome shotgun (WGS) entry which is preliminary data.</text>
</comment>
<dbReference type="EMBL" id="BPLR01007953">
    <property type="protein sequence ID" value="GIY20985.1"/>
    <property type="molecule type" value="Genomic_DNA"/>
</dbReference>
<organism evidence="1 2">
    <name type="scientific">Caerostris extrusa</name>
    <name type="common">Bark spider</name>
    <name type="synonym">Caerostris bankana</name>
    <dbReference type="NCBI Taxonomy" id="172846"/>
    <lineage>
        <taxon>Eukaryota</taxon>
        <taxon>Metazoa</taxon>
        <taxon>Ecdysozoa</taxon>
        <taxon>Arthropoda</taxon>
        <taxon>Chelicerata</taxon>
        <taxon>Arachnida</taxon>
        <taxon>Araneae</taxon>
        <taxon>Araneomorphae</taxon>
        <taxon>Entelegynae</taxon>
        <taxon>Araneoidea</taxon>
        <taxon>Araneidae</taxon>
        <taxon>Caerostris</taxon>
    </lineage>
</organism>
<keyword evidence="2" id="KW-1185">Reference proteome</keyword>
<dbReference type="Proteomes" id="UP001054945">
    <property type="component" value="Unassembled WGS sequence"/>
</dbReference>
<protein>
    <submittedName>
        <fullName evidence="1">Uncharacterized protein</fullName>
    </submittedName>
</protein>
<dbReference type="AlphaFoldDB" id="A0AAV4RH03"/>
<name>A0AAV4RH03_CAEEX</name>
<gene>
    <name evidence="1" type="ORF">CEXT_120091</name>
</gene>